<keyword evidence="2" id="KW-0808">Transferase</keyword>
<evidence type="ECO:0000256" key="3">
    <source>
        <dbReference type="ARBA" id="ARBA00022741"/>
    </source>
</evidence>
<reference evidence="9 10" key="1">
    <citation type="submission" date="2017-07" db="EMBL/GenBank/DDBJ databases">
        <title>Genome sequencing and assembly of Paenibacillus rigui.</title>
        <authorList>
            <person name="Mayilraj S."/>
        </authorList>
    </citation>
    <scope>NUCLEOTIDE SEQUENCE [LARGE SCALE GENOMIC DNA]</scope>
    <source>
        <strain evidence="9 10">JCM 16352</strain>
    </source>
</reference>
<dbReference type="Pfam" id="PF07005">
    <property type="entry name" value="SBD_N"/>
    <property type="match status" value="1"/>
</dbReference>
<sequence length="464" mass="48564">MQRQSSNEPELLQNKTCIMEGDDGLLRLAIIADDLTGASDSGVQVARRGLPAQVVFDWKGLAEPSASQGTLVIDTDSRAVPGSLAYSRVRAAAASLQAQGCRFIYKKMDSTLRGNLGQEIDAVLDVYGFGAALVVPAFPRIGRTTVGGIHYLNGVPIHETEIGRDPKTPVPEAEITKLLAAQSRRKAASVQLDAIRGGQEALETAIEQALSAGAELIVLDAETDQDIQSLAALIPRYGERFLWAGSAGLAEYLPLGSEEEKEEERLGERPSPSLSGRLPVMLVAGSISRVTRAQLQKVNEQQGIVPVELDPLALLTAPGQAADEKTRCYHALSGALRAGADVSFYAGSSPEQVQQAQHLGAGQGMGASSVSDAIADALGEVAAKLAAAHPLQGLVLTGGDTAKAVCRHLGVSGIELMAEVEPGIPLGRLIGAGHLPAVTKAGAFGQTESLLRAMYILKGELGHE</sequence>
<keyword evidence="3" id="KW-0547">Nucleotide-binding</keyword>
<feature type="domain" description="Four-carbon acid sugar kinase nucleotide binding" evidence="8">
    <location>
        <begin position="282"/>
        <end position="450"/>
    </location>
</feature>
<comment type="similarity">
    <text evidence="1">Belongs to the four-carbon acid sugar kinase family.</text>
</comment>
<evidence type="ECO:0000256" key="1">
    <source>
        <dbReference type="ARBA" id="ARBA00005715"/>
    </source>
</evidence>
<dbReference type="InterPro" id="IPR037051">
    <property type="entry name" value="4-carb_acid_sugar_kinase_N_sf"/>
</dbReference>
<evidence type="ECO:0008006" key="11">
    <source>
        <dbReference type="Google" id="ProtNLM"/>
    </source>
</evidence>
<evidence type="ECO:0000313" key="9">
    <source>
        <dbReference type="EMBL" id="OXM84774.1"/>
    </source>
</evidence>
<dbReference type="Pfam" id="PF17042">
    <property type="entry name" value="NBD_C"/>
    <property type="match status" value="1"/>
</dbReference>
<dbReference type="GO" id="GO:0005524">
    <property type="term" value="F:ATP binding"/>
    <property type="evidence" value="ECO:0007669"/>
    <property type="project" value="UniProtKB-KW"/>
</dbReference>
<evidence type="ECO:0000256" key="6">
    <source>
        <dbReference type="ARBA" id="ARBA00023277"/>
    </source>
</evidence>
<name>A0A229UN81_9BACL</name>
<keyword evidence="4" id="KW-0418">Kinase</keyword>
<evidence type="ECO:0000259" key="7">
    <source>
        <dbReference type="Pfam" id="PF07005"/>
    </source>
</evidence>
<evidence type="ECO:0000256" key="4">
    <source>
        <dbReference type="ARBA" id="ARBA00022777"/>
    </source>
</evidence>
<dbReference type="GO" id="GO:0016301">
    <property type="term" value="F:kinase activity"/>
    <property type="evidence" value="ECO:0007669"/>
    <property type="project" value="UniProtKB-KW"/>
</dbReference>
<evidence type="ECO:0000313" key="10">
    <source>
        <dbReference type="Proteomes" id="UP000215509"/>
    </source>
</evidence>
<dbReference type="SUPFAM" id="SSF142764">
    <property type="entry name" value="YgbK-like"/>
    <property type="match status" value="1"/>
</dbReference>
<protein>
    <recommendedName>
        <fullName evidence="11">Serine kinase</fullName>
    </recommendedName>
</protein>
<dbReference type="Proteomes" id="UP000215509">
    <property type="component" value="Unassembled WGS sequence"/>
</dbReference>
<keyword evidence="6" id="KW-0119">Carbohydrate metabolism</keyword>
<comment type="caution">
    <text evidence="9">The sequence shown here is derived from an EMBL/GenBank/DDBJ whole genome shotgun (WGS) entry which is preliminary data.</text>
</comment>
<proteinExistence type="inferred from homology"/>
<organism evidence="9 10">
    <name type="scientific">Paenibacillus rigui</name>
    <dbReference type="NCBI Taxonomy" id="554312"/>
    <lineage>
        <taxon>Bacteria</taxon>
        <taxon>Bacillati</taxon>
        <taxon>Bacillota</taxon>
        <taxon>Bacilli</taxon>
        <taxon>Bacillales</taxon>
        <taxon>Paenibacillaceae</taxon>
        <taxon>Paenibacillus</taxon>
    </lineage>
</organism>
<keyword evidence="10" id="KW-1185">Reference proteome</keyword>
<dbReference type="InterPro" id="IPR010737">
    <property type="entry name" value="4-carb_acid_sugar_kinase_N"/>
</dbReference>
<evidence type="ECO:0000256" key="5">
    <source>
        <dbReference type="ARBA" id="ARBA00022840"/>
    </source>
</evidence>
<evidence type="ECO:0000259" key="8">
    <source>
        <dbReference type="Pfam" id="PF17042"/>
    </source>
</evidence>
<dbReference type="EMBL" id="NMQW01000025">
    <property type="protein sequence ID" value="OXM84774.1"/>
    <property type="molecule type" value="Genomic_DNA"/>
</dbReference>
<dbReference type="InterPro" id="IPR031475">
    <property type="entry name" value="NBD_C"/>
</dbReference>
<keyword evidence="5" id="KW-0067">ATP-binding</keyword>
<dbReference type="Gene3D" id="3.40.50.10840">
    <property type="entry name" value="Putative sugar-binding, N-terminal domain"/>
    <property type="match status" value="1"/>
</dbReference>
<dbReference type="OrthoDB" id="9778478at2"/>
<dbReference type="InterPro" id="IPR042213">
    <property type="entry name" value="NBD_C_sf"/>
</dbReference>
<feature type="domain" description="Four-carbon acid sugar kinase N-terminal" evidence="7">
    <location>
        <begin position="28"/>
        <end position="253"/>
    </location>
</feature>
<dbReference type="Gene3D" id="3.40.980.20">
    <property type="entry name" value="Four-carbon acid sugar kinase, nucleotide binding domain"/>
    <property type="match status" value="1"/>
</dbReference>
<evidence type="ECO:0000256" key="2">
    <source>
        <dbReference type="ARBA" id="ARBA00022679"/>
    </source>
</evidence>
<gene>
    <name evidence="9" type="ORF">CF651_17825</name>
</gene>
<dbReference type="AlphaFoldDB" id="A0A229UN81"/>
<accession>A0A229UN81</accession>